<evidence type="ECO:0000259" key="2">
    <source>
        <dbReference type="Pfam" id="PF13472"/>
    </source>
</evidence>
<dbReference type="InterPro" id="IPR036514">
    <property type="entry name" value="SGNH_hydro_sf"/>
</dbReference>
<keyword evidence="4" id="KW-1185">Reference proteome</keyword>
<evidence type="ECO:0000313" key="3">
    <source>
        <dbReference type="EMBL" id="RKR91964.1"/>
    </source>
</evidence>
<name>A0A495JUC5_9ACTN</name>
<dbReference type="EMBL" id="RBKT01000001">
    <property type="protein sequence ID" value="RKR91964.1"/>
    <property type="molecule type" value="Genomic_DNA"/>
</dbReference>
<feature type="chain" id="PRO_5019737602" evidence="1">
    <location>
        <begin position="31"/>
        <end position="610"/>
    </location>
</feature>
<feature type="domain" description="SGNH hydrolase-type esterase" evidence="2">
    <location>
        <begin position="211"/>
        <end position="396"/>
    </location>
</feature>
<protein>
    <submittedName>
        <fullName evidence="3">Lysophospholipase L1-like esterase</fullName>
    </submittedName>
</protein>
<sequence length="610" mass="61892">MAKLNRWLVAPGVMALVAVATVGPVPVTVAASASASASAAVADGWTGTWSVAYETTGGTFPAQSTTRQIVHTSIGGTATRLRLSNVFNDEPLTLSDFHVAQRASGSSIVAATDRSVTFGGQASVTIPAGGEAVSDAVPFEVLPESDVAVSFYAPVRAEGVSSHQFAFADQYLANGNVTGAASLSVMQTFSSYFILSDLEVLNPAATGSVVALGASITEGHLSSYGTNRRYPNLLAARLNASGRTVGVLNEGIAGNQLLGVGTGPSALDRFERDVLGRSGVRSVIFADNPINDLASGREPTGTQLIDGLKQLITKAHAADVAFYCATLTPFEGHWAWSPSRETARGQYNAFVRGSGSGCDAVVDFDTATHDPAAPTKFRADIDSGDHLHPNDVGMQAMANTIPVTLFGAGAPVPAPITLAQSFNNTAVSADANTNPANFDGGGASFSAEALASGGAAAGGTVTVDGVRLAWPASAGTGQPDNTIAAGQLISVPGTGDTLGLLFTAAYGPAFGTGTVRYTDDTTQTFSVSSPDWFVAAPPSDGASTLVAVAAYQNRQGNARFEAPSAVFGATVPLTPGKTVASVKLPVAGGVPVQAGLPTLHVFAVGLGTRS</sequence>
<evidence type="ECO:0000313" key="4">
    <source>
        <dbReference type="Proteomes" id="UP000277671"/>
    </source>
</evidence>
<dbReference type="AlphaFoldDB" id="A0A495JUC5"/>
<dbReference type="RefSeq" id="WP_170208759.1">
    <property type="nucleotide sequence ID" value="NZ_RBKT01000001.1"/>
</dbReference>
<dbReference type="Proteomes" id="UP000277671">
    <property type="component" value="Unassembled WGS sequence"/>
</dbReference>
<dbReference type="PANTHER" id="PTHR43784">
    <property type="entry name" value="GDSL-LIKE LIPASE/ACYLHYDROLASE, PUTATIVE (AFU_ORTHOLOGUE AFUA_2G00820)-RELATED"/>
    <property type="match status" value="1"/>
</dbReference>
<dbReference type="Gene3D" id="3.40.50.1110">
    <property type="entry name" value="SGNH hydrolase"/>
    <property type="match status" value="1"/>
</dbReference>
<comment type="caution">
    <text evidence="3">The sequence shown here is derived from an EMBL/GenBank/DDBJ whole genome shotgun (WGS) entry which is preliminary data.</text>
</comment>
<feature type="signal peptide" evidence="1">
    <location>
        <begin position="1"/>
        <end position="30"/>
    </location>
</feature>
<evidence type="ECO:0000256" key="1">
    <source>
        <dbReference type="SAM" id="SignalP"/>
    </source>
</evidence>
<organism evidence="3 4">
    <name type="scientific">Micromonospora pisi</name>
    <dbReference type="NCBI Taxonomy" id="589240"/>
    <lineage>
        <taxon>Bacteria</taxon>
        <taxon>Bacillati</taxon>
        <taxon>Actinomycetota</taxon>
        <taxon>Actinomycetes</taxon>
        <taxon>Micromonosporales</taxon>
        <taxon>Micromonosporaceae</taxon>
        <taxon>Micromonospora</taxon>
    </lineage>
</organism>
<accession>A0A495JUC5</accession>
<reference evidence="3 4" key="1">
    <citation type="submission" date="2018-10" db="EMBL/GenBank/DDBJ databases">
        <title>Sequencing the genomes of 1000 actinobacteria strains.</title>
        <authorList>
            <person name="Klenk H.-P."/>
        </authorList>
    </citation>
    <scope>NUCLEOTIDE SEQUENCE [LARGE SCALE GENOMIC DNA]</scope>
    <source>
        <strain evidence="3 4">DSM 45175</strain>
    </source>
</reference>
<gene>
    <name evidence="3" type="ORF">BDK92_6395</name>
</gene>
<dbReference type="PANTHER" id="PTHR43784:SF2">
    <property type="entry name" value="GDSL-LIKE LIPASE_ACYLHYDROLASE, PUTATIVE (AFU_ORTHOLOGUE AFUA_2G00820)-RELATED"/>
    <property type="match status" value="1"/>
</dbReference>
<dbReference type="SUPFAM" id="SSF52266">
    <property type="entry name" value="SGNH hydrolase"/>
    <property type="match status" value="1"/>
</dbReference>
<dbReference type="InterPro" id="IPR053140">
    <property type="entry name" value="GDSL_Rv0518-like"/>
</dbReference>
<dbReference type="InterPro" id="IPR013830">
    <property type="entry name" value="SGNH_hydro"/>
</dbReference>
<proteinExistence type="predicted"/>
<dbReference type="Pfam" id="PF13472">
    <property type="entry name" value="Lipase_GDSL_2"/>
    <property type="match status" value="1"/>
</dbReference>
<keyword evidence="1" id="KW-0732">Signal</keyword>